<feature type="transmembrane region" description="Helical" evidence="2">
    <location>
        <begin position="157"/>
        <end position="177"/>
    </location>
</feature>
<dbReference type="GeneID" id="8196530"/>
<dbReference type="OrthoDB" id="3997571at2759"/>
<feature type="compositionally biased region" description="Basic and acidic residues" evidence="1">
    <location>
        <begin position="9"/>
        <end position="28"/>
    </location>
</feature>
<dbReference type="HOGENOM" id="CLU_408875_0_0_1"/>
<feature type="domain" description="SUN" evidence="3">
    <location>
        <begin position="433"/>
        <end position="644"/>
    </location>
</feature>
<reference evidence="4 5" key="1">
    <citation type="journal article" date="2009" name="Nat. Biotechnol.">
        <title>Genome sequence of the recombinant protein production host Pichia pastoris.</title>
        <authorList>
            <person name="De Schutter K."/>
            <person name="Lin Y.C."/>
            <person name="Tiels P."/>
            <person name="Van Hecke A."/>
            <person name="Glinka S."/>
            <person name="Weber-Lehmann J."/>
            <person name="Rouze P."/>
            <person name="Van de Peer Y."/>
            <person name="Callewaert N."/>
        </authorList>
    </citation>
    <scope>NUCLEOTIDE SEQUENCE [LARGE SCALE GENOMIC DNA]</scope>
    <source>
        <strain evidence="5">GS115 / ATCC 20864</strain>
    </source>
</reference>
<dbReference type="Gene3D" id="2.60.120.260">
    <property type="entry name" value="Galactose-binding domain-like"/>
    <property type="match status" value="1"/>
</dbReference>
<dbReference type="PROSITE" id="PS51469">
    <property type="entry name" value="SUN"/>
    <property type="match status" value="1"/>
</dbReference>
<protein>
    <recommendedName>
        <fullName evidence="3">SUN domain-containing protein</fullName>
    </recommendedName>
</protein>
<name>C4QX04_KOMPG</name>
<dbReference type="KEGG" id="ppa:PAS_chr1-1_0400"/>
<feature type="region of interest" description="Disordered" evidence="1">
    <location>
        <begin position="113"/>
        <end position="148"/>
    </location>
</feature>
<evidence type="ECO:0000313" key="4">
    <source>
        <dbReference type="EMBL" id="CAY67777.1"/>
    </source>
</evidence>
<feature type="compositionally biased region" description="Basic and acidic residues" evidence="1">
    <location>
        <begin position="127"/>
        <end position="145"/>
    </location>
</feature>
<keyword evidence="5" id="KW-1185">Reference proteome</keyword>
<dbReference type="FunCoup" id="C4QX04">
    <property type="interactions" value="358"/>
</dbReference>
<evidence type="ECO:0000313" key="5">
    <source>
        <dbReference type="Proteomes" id="UP000000314"/>
    </source>
</evidence>
<dbReference type="EMBL" id="FN392319">
    <property type="protein sequence ID" value="CAY67777.1"/>
    <property type="molecule type" value="Genomic_DNA"/>
</dbReference>
<dbReference type="eggNOG" id="ENOG502SGS1">
    <property type="taxonomic scope" value="Eukaryota"/>
</dbReference>
<dbReference type="AlphaFoldDB" id="C4QX04"/>
<keyword evidence="2" id="KW-0812">Transmembrane</keyword>
<dbReference type="RefSeq" id="XP_002490058.1">
    <property type="nucleotide sequence ID" value="XM_002490013.1"/>
</dbReference>
<accession>C4QX04</accession>
<proteinExistence type="predicted"/>
<sequence length="672" mass="77866">MVRRKGRPRLNEERFHSRIDHAPTERGTSKSVGTYKHHMALDNYTSALEKLALQFTVSSDDDKDESSSHHSASSEDTLAMNDNDIQFLNEKYNMINQWDVIDQLVKNSTNEIGERYTENTTTADSEQETKFKPQIEQPLEQREKPISPSKVSSKGNLIIFATIVLLAVSSTIIWLVLHANISFQLPWQSRSVTTYLPASSLSTINSKFRDLELKVTQLEFNNKNVHQSLEKVDSKVHALENTHKKFESDLNNHVSLVDSQLDRLRDIHNLPDYILDNIWKQLPQHLPIIVQSNGDIELTPELYNYLISLINENVPQQTWEEFVELNRDPIKDILVSNVQSLGIVDKQLLRSEIEESLRKSETSIDNKIQALKEDLIRQYLDTSRNSEPKLPDLDEKDPALLTSFQSLLNQVLSNSGPLNEHEMPKNFAEYSLGSSIIPKYTSKTFKQRQEKKRKHPIERALLGWLDFLYRNYKYTKSYLSDNENYTDGLGRVITSPANILKPGKNLYWETPIEPRASIGIRTPESFYLTGLLLSYPTQLADLELAIKEFTVYVKPYHAQDYERLFNALLLLYEQEPFIKGFVQIKKDTFMVKELPNDQDQEFEFPQLFVDLAIPIREIVLVVNSNWGDPLRTRIYPLQLFGFDEQHLKNAKKVLRLPANFPNTKLIERLREY</sequence>
<organism evidence="4 5">
    <name type="scientific">Komagataella phaffii (strain GS115 / ATCC 20864)</name>
    <name type="common">Yeast</name>
    <name type="synonym">Pichia pastoris</name>
    <dbReference type="NCBI Taxonomy" id="644223"/>
    <lineage>
        <taxon>Eukaryota</taxon>
        <taxon>Fungi</taxon>
        <taxon>Dikarya</taxon>
        <taxon>Ascomycota</taxon>
        <taxon>Saccharomycotina</taxon>
        <taxon>Pichiomycetes</taxon>
        <taxon>Pichiales</taxon>
        <taxon>Pichiaceae</taxon>
        <taxon>Komagataella</taxon>
    </lineage>
</organism>
<evidence type="ECO:0000256" key="2">
    <source>
        <dbReference type="SAM" id="Phobius"/>
    </source>
</evidence>
<dbReference type="STRING" id="644223.C4QX04"/>
<gene>
    <name evidence="4" type="ordered locus">PAS_chr1-1_0400</name>
</gene>
<dbReference type="Proteomes" id="UP000000314">
    <property type="component" value="Chromosome 1"/>
</dbReference>
<evidence type="ECO:0000256" key="1">
    <source>
        <dbReference type="SAM" id="MobiDB-lite"/>
    </source>
</evidence>
<keyword evidence="2" id="KW-0472">Membrane</keyword>
<evidence type="ECO:0000259" key="3">
    <source>
        <dbReference type="PROSITE" id="PS51469"/>
    </source>
</evidence>
<keyword evidence="2" id="KW-1133">Transmembrane helix</keyword>
<feature type="region of interest" description="Disordered" evidence="1">
    <location>
        <begin position="1"/>
        <end position="34"/>
    </location>
</feature>
<dbReference type="InParanoid" id="C4QX04"/>
<feature type="region of interest" description="Disordered" evidence="1">
    <location>
        <begin position="59"/>
        <end position="78"/>
    </location>
</feature>
<dbReference type="InterPro" id="IPR012919">
    <property type="entry name" value="SUN_dom"/>
</dbReference>